<sequence length="431" mass="47894">MINKKLSKTLGPIFGIMTFMLASGITYTSAFADDTIAAMAPATTTTTSASASATYTDNTATPIKDYSIAINKSSEENGIKVTVNSALATKHNLKVTLKIEGITDPKAIEHNNSLFEVSYGDKDYGFNSIPSRQYADDKTMFLTLEKSNYQGEYPESGNLRVDVVLSNYKVNIGMDVPVDFTNSINKVFTKDITSTLPEINYTLKQLDSDSMGTTISYTRPKHKEHNIDENNVFLDSQILLKVDSNFYKLDSRGDSIGDDGTIIGHYSSKLPAYDTVKNGKDISVIPILYKVSMDHHDIISNSSNKNTTTDSVNNLTYEKEFSSSRGLKGTIYNVERNDNSVKVYCKGKSELESLIIASNISLNYNHVKRQKDATIYNYNRFISFYKDPKDSLGYIVKFDNVDKDKAATLNISSMIKGISTYKMGDEIKLSN</sequence>
<gene>
    <name evidence="2" type="ORF">HF849_18760</name>
</gene>
<protein>
    <submittedName>
        <fullName evidence="2">DUF4179 domain-containing protein</fullName>
    </submittedName>
</protein>
<organism evidence="2 3">
    <name type="scientific">Clostridium beijerinckii</name>
    <name type="common">Clostridium MP</name>
    <dbReference type="NCBI Taxonomy" id="1520"/>
    <lineage>
        <taxon>Bacteria</taxon>
        <taxon>Bacillati</taxon>
        <taxon>Bacillota</taxon>
        <taxon>Clostridia</taxon>
        <taxon>Eubacteriales</taxon>
        <taxon>Clostridiaceae</taxon>
        <taxon>Clostridium</taxon>
    </lineage>
</organism>
<evidence type="ECO:0000256" key="1">
    <source>
        <dbReference type="SAM" id="SignalP"/>
    </source>
</evidence>
<feature type="signal peptide" evidence="1">
    <location>
        <begin position="1"/>
        <end position="32"/>
    </location>
</feature>
<reference evidence="2 3" key="1">
    <citation type="submission" date="2020-04" db="EMBL/GenBank/DDBJ databases">
        <authorList>
            <person name="Hitch T.C.A."/>
            <person name="Wylensek D."/>
            <person name="Clavel T."/>
        </authorList>
    </citation>
    <scope>NUCLEOTIDE SEQUENCE [LARGE SCALE GENOMIC DNA]</scope>
    <source>
        <strain evidence="2 3">WB01_NA02</strain>
    </source>
</reference>
<accession>A0A7X9SRG7</accession>
<feature type="chain" id="PRO_5030883435" evidence="1">
    <location>
        <begin position="33"/>
        <end position="431"/>
    </location>
</feature>
<evidence type="ECO:0000313" key="2">
    <source>
        <dbReference type="EMBL" id="NMF06746.1"/>
    </source>
</evidence>
<evidence type="ECO:0000313" key="3">
    <source>
        <dbReference type="Proteomes" id="UP000587880"/>
    </source>
</evidence>
<comment type="caution">
    <text evidence="2">The sequence shown here is derived from an EMBL/GenBank/DDBJ whole genome shotgun (WGS) entry which is preliminary data.</text>
</comment>
<name>A0A7X9SRG7_CLOBE</name>
<proteinExistence type="predicted"/>
<dbReference type="Proteomes" id="UP000587880">
    <property type="component" value="Unassembled WGS sequence"/>
</dbReference>
<dbReference type="EMBL" id="JABAGD010000040">
    <property type="protein sequence ID" value="NMF06746.1"/>
    <property type="molecule type" value="Genomic_DNA"/>
</dbReference>
<dbReference type="AlphaFoldDB" id="A0A7X9SRG7"/>
<keyword evidence="1" id="KW-0732">Signal</keyword>
<dbReference type="RefSeq" id="WP_168982778.1">
    <property type="nucleotide sequence ID" value="NZ_JABAGD010000040.1"/>
</dbReference>
<dbReference type="Gene3D" id="2.60.40.1630">
    <property type="entry name" value="bacillus anthracis domain"/>
    <property type="match status" value="1"/>
</dbReference>